<name>A0AAE1MPK3_9FABA</name>
<accession>A0AAE1MPK3</accession>
<organism evidence="1 2">
    <name type="scientific">Acacia crassicarpa</name>
    <name type="common">northern wattle</name>
    <dbReference type="NCBI Taxonomy" id="499986"/>
    <lineage>
        <taxon>Eukaryota</taxon>
        <taxon>Viridiplantae</taxon>
        <taxon>Streptophyta</taxon>
        <taxon>Embryophyta</taxon>
        <taxon>Tracheophyta</taxon>
        <taxon>Spermatophyta</taxon>
        <taxon>Magnoliopsida</taxon>
        <taxon>eudicotyledons</taxon>
        <taxon>Gunneridae</taxon>
        <taxon>Pentapetalae</taxon>
        <taxon>rosids</taxon>
        <taxon>fabids</taxon>
        <taxon>Fabales</taxon>
        <taxon>Fabaceae</taxon>
        <taxon>Caesalpinioideae</taxon>
        <taxon>mimosoid clade</taxon>
        <taxon>Acacieae</taxon>
        <taxon>Acacia</taxon>
    </lineage>
</organism>
<evidence type="ECO:0000313" key="2">
    <source>
        <dbReference type="Proteomes" id="UP001293593"/>
    </source>
</evidence>
<dbReference type="EMBL" id="JAWXYG010000007">
    <property type="protein sequence ID" value="KAK4268211.1"/>
    <property type="molecule type" value="Genomic_DNA"/>
</dbReference>
<gene>
    <name evidence="1" type="ORF">QN277_024897</name>
</gene>
<proteinExistence type="predicted"/>
<sequence length="34" mass="4143">MHEFHPTIFPRFLFEQSRIPSFLFFSLAKKCALR</sequence>
<dbReference type="AlphaFoldDB" id="A0AAE1MPK3"/>
<protein>
    <submittedName>
        <fullName evidence="1">Uncharacterized protein</fullName>
    </submittedName>
</protein>
<keyword evidence="2" id="KW-1185">Reference proteome</keyword>
<dbReference type="Proteomes" id="UP001293593">
    <property type="component" value="Unassembled WGS sequence"/>
</dbReference>
<reference evidence="1" key="1">
    <citation type="submission" date="2023-10" db="EMBL/GenBank/DDBJ databases">
        <title>Chromosome-level genome of the transformable northern wattle, Acacia crassicarpa.</title>
        <authorList>
            <person name="Massaro I."/>
            <person name="Sinha N.R."/>
            <person name="Poethig S."/>
            <person name="Leichty A.R."/>
        </authorList>
    </citation>
    <scope>NUCLEOTIDE SEQUENCE</scope>
    <source>
        <strain evidence="1">Acra3RX</strain>
        <tissue evidence="1">Leaf</tissue>
    </source>
</reference>
<comment type="caution">
    <text evidence="1">The sequence shown here is derived from an EMBL/GenBank/DDBJ whole genome shotgun (WGS) entry which is preliminary data.</text>
</comment>
<evidence type="ECO:0000313" key="1">
    <source>
        <dbReference type="EMBL" id="KAK4268211.1"/>
    </source>
</evidence>